<dbReference type="EMBL" id="VCPC01000004">
    <property type="protein sequence ID" value="TMV10774.1"/>
    <property type="molecule type" value="Genomic_DNA"/>
</dbReference>
<dbReference type="InterPro" id="IPR036108">
    <property type="entry name" value="4pyrrol_syn_uPrphyn_synt_sf"/>
</dbReference>
<dbReference type="Gene3D" id="3.40.50.10090">
    <property type="match status" value="2"/>
</dbReference>
<accession>A0ABY2X5P6</accession>
<protein>
    <submittedName>
        <fullName evidence="2">Uroporphyrinogen-III synthase</fullName>
    </submittedName>
</protein>
<dbReference type="SUPFAM" id="SSF69618">
    <property type="entry name" value="HemD-like"/>
    <property type="match status" value="1"/>
</dbReference>
<gene>
    <name evidence="2" type="ORF">FGK64_18590</name>
</gene>
<dbReference type="CDD" id="cd06578">
    <property type="entry name" value="HemD"/>
    <property type="match status" value="1"/>
</dbReference>
<organism evidence="2 3">
    <name type="scientific">Arenibacterium halophilum</name>
    <dbReference type="NCBI Taxonomy" id="2583821"/>
    <lineage>
        <taxon>Bacteria</taxon>
        <taxon>Pseudomonadati</taxon>
        <taxon>Pseudomonadota</taxon>
        <taxon>Alphaproteobacteria</taxon>
        <taxon>Rhodobacterales</taxon>
        <taxon>Paracoccaceae</taxon>
        <taxon>Arenibacterium</taxon>
    </lineage>
</organism>
<dbReference type="Pfam" id="PF02602">
    <property type="entry name" value="HEM4"/>
    <property type="match status" value="1"/>
</dbReference>
<name>A0ABY2X5P6_9RHOB</name>
<feature type="domain" description="Tetrapyrrole biosynthesis uroporphyrinogen III synthase" evidence="1">
    <location>
        <begin position="32"/>
        <end position="226"/>
    </location>
</feature>
<keyword evidence="3" id="KW-1185">Reference proteome</keyword>
<comment type="caution">
    <text evidence="2">The sequence shown here is derived from an EMBL/GenBank/DDBJ whole genome shotgun (WGS) entry which is preliminary data.</text>
</comment>
<evidence type="ECO:0000313" key="2">
    <source>
        <dbReference type="EMBL" id="TMV10774.1"/>
    </source>
</evidence>
<dbReference type="InterPro" id="IPR003754">
    <property type="entry name" value="4pyrrol_synth_uPrphyn_synth"/>
</dbReference>
<sequence length="246" mass="26297">MSAERPILLMTRPLQAGRSFVDTLPDDIRSCIEPVFAPLIQIEPTCTIVDQGAAQGLILTSSNAVQIARVLQFATDLPCYCVGMRTTQAARNAGWAAQTGGDTADALVANLIARRPPAPLLHLCGRHRRGHIAERLTQAGLPTSECAIYDQRLLGAPPEVQARLNAGQTVIAPVFSPRTARQFVEEFATRGHIHAIALSDAVADPLLSCGFASVSTACRPDARAMAEELRRVLAETARLEAKGSAQ</sequence>
<evidence type="ECO:0000313" key="3">
    <source>
        <dbReference type="Proteomes" id="UP001191082"/>
    </source>
</evidence>
<reference evidence="2 3" key="1">
    <citation type="submission" date="2019-05" db="EMBL/GenBank/DDBJ databases">
        <title>Marivita sp. nov. isolated from sea sediment.</title>
        <authorList>
            <person name="Kim W."/>
        </authorList>
    </citation>
    <scope>NUCLEOTIDE SEQUENCE [LARGE SCALE GENOMIC DNA]</scope>
    <source>
        <strain evidence="2 3">CAU 1492</strain>
    </source>
</reference>
<evidence type="ECO:0000259" key="1">
    <source>
        <dbReference type="Pfam" id="PF02602"/>
    </source>
</evidence>
<dbReference type="Proteomes" id="UP001191082">
    <property type="component" value="Unassembled WGS sequence"/>
</dbReference>
<proteinExistence type="predicted"/>